<dbReference type="InterPro" id="IPR011989">
    <property type="entry name" value="ARM-like"/>
</dbReference>
<dbReference type="InterPro" id="IPR051425">
    <property type="entry name" value="Formin_Homology"/>
</dbReference>
<feature type="compositionally biased region" description="Gly residues" evidence="4">
    <location>
        <begin position="652"/>
        <end position="679"/>
    </location>
</feature>
<dbReference type="EMBL" id="JAWZYT010000932">
    <property type="protein sequence ID" value="KAK4317289.1"/>
    <property type="molecule type" value="Genomic_DNA"/>
</dbReference>
<comment type="caution">
    <text evidence="7">The sequence shown here is derived from an EMBL/GenBank/DDBJ whole genome shotgun (WGS) entry which is preliminary data.</text>
</comment>
<proteinExistence type="inferred from homology"/>
<feature type="compositionally biased region" description="Pro residues" evidence="4">
    <location>
        <begin position="617"/>
        <end position="627"/>
    </location>
</feature>
<feature type="compositionally biased region" description="Basic and acidic residues" evidence="4">
    <location>
        <begin position="630"/>
        <end position="651"/>
    </location>
</feature>
<feature type="compositionally biased region" description="Low complexity" evidence="4">
    <location>
        <begin position="140"/>
        <end position="172"/>
    </location>
</feature>
<reference evidence="7" key="1">
    <citation type="submission" date="2023-11" db="EMBL/GenBank/DDBJ databases">
        <title>Genome assemblies of two species of porcelain crab, Petrolisthes cinctipes and Petrolisthes manimaculis (Anomura: Porcellanidae).</title>
        <authorList>
            <person name="Angst P."/>
        </authorList>
    </citation>
    <scope>NUCLEOTIDE SEQUENCE</scope>
    <source>
        <strain evidence="7">PB745_02</strain>
        <tissue evidence="7">Gill</tissue>
    </source>
</reference>
<feature type="compositionally biased region" description="Polar residues" evidence="4">
    <location>
        <begin position="1340"/>
        <end position="1356"/>
    </location>
</feature>
<gene>
    <name evidence="7" type="ORF">Pmani_011627</name>
</gene>
<feature type="region of interest" description="Disordered" evidence="4">
    <location>
        <begin position="1188"/>
        <end position="1232"/>
    </location>
</feature>
<evidence type="ECO:0008006" key="9">
    <source>
        <dbReference type="Google" id="ProtNLM"/>
    </source>
</evidence>
<feature type="compositionally biased region" description="Low complexity" evidence="4">
    <location>
        <begin position="1762"/>
        <end position="1772"/>
    </location>
</feature>
<feature type="compositionally biased region" description="Pro residues" evidence="4">
    <location>
        <begin position="16"/>
        <end position="36"/>
    </location>
</feature>
<dbReference type="PROSITE" id="PS50853">
    <property type="entry name" value="FN3"/>
    <property type="match status" value="1"/>
</dbReference>
<dbReference type="PANTHER" id="PTHR45725">
    <property type="entry name" value="FORMIN HOMOLOGY 2 FAMILY MEMBER"/>
    <property type="match status" value="1"/>
</dbReference>
<feature type="domain" description="PPPDE" evidence="6">
    <location>
        <begin position="209"/>
        <end position="351"/>
    </location>
</feature>
<feature type="compositionally biased region" description="Polar residues" evidence="4">
    <location>
        <begin position="1538"/>
        <end position="1550"/>
    </location>
</feature>
<keyword evidence="8" id="KW-1185">Reference proteome</keyword>
<feature type="compositionally biased region" description="Low complexity" evidence="4">
    <location>
        <begin position="548"/>
        <end position="572"/>
    </location>
</feature>
<dbReference type="Proteomes" id="UP001292094">
    <property type="component" value="Unassembled WGS sequence"/>
</dbReference>
<evidence type="ECO:0000256" key="4">
    <source>
        <dbReference type="SAM" id="MobiDB-lite"/>
    </source>
</evidence>
<feature type="compositionally biased region" description="Low complexity" evidence="4">
    <location>
        <begin position="1461"/>
        <end position="1480"/>
    </location>
</feature>
<feature type="compositionally biased region" description="Low complexity" evidence="4">
    <location>
        <begin position="1571"/>
        <end position="1587"/>
    </location>
</feature>
<feature type="compositionally biased region" description="Pro residues" evidence="4">
    <location>
        <begin position="513"/>
        <end position="527"/>
    </location>
</feature>
<evidence type="ECO:0000259" key="5">
    <source>
        <dbReference type="PROSITE" id="PS50853"/>
    </source>
</evidence>
<organism evidence="7 8">
    <name type="scientific">Petrolisthes manimaculis</name>
    <dbReference type="NCBI Taxonomy" id="1843537"/>
    <lineage>
        <taxon>Eukaryota</taxon>
        <taxon>Metazoa</taxon>
        <taxon>Ecdysozoa</taxon>
        <taxon>Arthropoda</taxon>
        <taxon>Crustacea</taxon>
        <taxon>Multicrustacea</taxon>
        <taxon>Malacostraca</taxon>
        <taxon>Eumalacostraca</taxon>
        <taxon>Eucarida</taxon>
        <taxon>Decapoda</taxon>
        <taxon>Pleocyemata</taxon>
        <taxon>Anomura</taxon>
        <taxon>Galatheoidea</taxon>
        <taxon>Porcellanidae</taxon>
        <taxon>Petrolisthes</taxon>
    </lineage>
</organism>
<feature type="compositionally biased region" description="Low complexity" evidence="4">
    <location>
        <begin position="607"/>
        <end position="616"/>
    </location>
</feature>
<dbReference type="Gene3D" id="1.25.10.10">
    <property type="entry name" value="Leucine-rich Repeat Variant"/>
    <property type="match status" value="1"/>
</dbReference>
<dbReference type="InterPro" id="IPR042266">
    <property type="entry name" value="PPPDE_sf"/>
</dbReference>
<feature type="region of interest" description="Disordered" evidence="4">
    <location>
        <begin position="1329"/>
        <end position="1587"/>
    </location>
</feature>
<feature type="domain" description="Fibronectin type-III" evidence="5">
    <location>
        <begin position="75"/>
        <end position="174"/>
    </location>
</feature>
<evidence type="ECO:0000313" key="7">
    <source>
        <dbReference type="EMBL" id="KAK4317289.1"/>
    </source>
</evidence>
<feature type="compositionally biased region" description="Low complexity" evidence="4">
    <location>
        <begin position="1411"/>
        <end position="1453"/>
    </location>
</feature>
<feature type="compositionally biased region" description="Basic residues" evidence="4">
    <location>
        <begin position="437"/>
        <end position="447"/>
    </location>
</feature>
<feature type="compositionally biased region" description="Basic and acidic residues" evidence="4">
    <location>
        <begin position="893"/>
        <end position="904"/>
    </location>
</feature>
<feature type="region of interest" description="Disordered" evidence="4">
    <location>
        <begin position="734"/>
        <end position="757"/>
    </location>
</feature>
<comment type="similarity">
    <text evidence="1">Belongs to the DeSI family.</text>
</comment>
<feature type="region of interest" description="Disordered" evidence="4">
    <location>
        <begin position="699"/>
        <end position="721"/>
    </location>
</feature>
<dbReference type="SMART" id="SM01179">
    <property type="entry name" value="DUF862"/>
    <property type="match status" value="1"/>
</dbReference>
<accession>A0AAE1PZ96</accession>
<feature type="region of interest" description="Disordered" evidence="4">
    <location>
        <begin position="1720"/>
        <end position="1777"/>
    </location>
</feature>
<keyword evidence="2" id="KW-0645">Protease</keyword>
<evidence type="ECO:0000256" key="3">
    <source>
        <dbReference type="ARBA" id="ARBA00022801"/>
    </source>
</evidence>
<evidence type="ECO:0000256" key="1">
    <source>
        <dbReference type="ARBA" id="ARBA00008140"/>
    </source>
</evidence>
<evidence type="ECO:0000259" key="6">
    <source>
        <dbReference type="PROSITE" id="PS51858"/>
    </source>
</evidence>
<feature type="region of interest" description="Disordered" evidence="4">
    <location>
        <begin position="878"/>
        <end position="916"/>
    </location>
</feature>
<name>A0AAE1PZ96_9EUCA</name>
<feature type="compositionally biased region" description="Polar residues" evidence="4">
    <location>
        <begin position="536"/>
        <end position="547"/>
    </location>
</feature>
<feature type="compositionally biased region" description="Gly residues" evidence="4">
    <location>
        <begin position="457"/>
        <end position="470"/>
    </location>
</feature>
<feature type="compositionally biased region" description="Low complexity" evidence="4">
    <location>
        <begin position="70"/>
        <end position="111"/>
    </location>
</feature>
<keyword evidence="3" id="KW-0378">Hydrolase</keyword>
<dbReference type="PROSITE" id="PS51858">
    <property type="entry name" value="PPPDE"/>
    <property type="match status" value="1"/>
</dbReference>
<feature type="compositionally biased region" description="Low complexity" evidence="4">
    <location>
        <begin position="1099"/>
        <end position="1108"/>
    </location>
</feature>
<dbReference type="Pfam" id="PF05903">
    <property type="entry name" value="Peptidase_C97"/>
    <property type="match status" value="1"/>
</dbReference>
<feature type="compositionally biased region" description="Polar residues" evidence="4">
    <location>
        <begin position="1384"/>
        <end position="1410"/>
    </location>
</feature>
<dbReference type="InterPro" id="IPR003961">
    <property type="entry name" value="FN3_dom"/>
</dbReference>
<feature type="compositionally biased region" description="Low complexity" evidence="4">
    <location>
        <begin position="1521"/>
        <end position="1537"/>
    </location>
</feature>
<feature type="compositionally biased region" description="Pro residues" evidence="4">
    <location>
        <begin position="1088"/>
        <end position="1098"/>
    </location>
</feature>
<feature type="region of interest" description="Disordered" evidence="4">
    <location>
        <begin position="414"/>
        <end position="687"/>
    </location>
</feature>
<feature type="region of interest" description="Disordered" evidence="4">
    <location>
        <begin position="1084"/>
        <end position="1108"/>
    </location>
</feature>
<feature type="compositionally biased region" description="Low complexity" evidence="4">
    <location>
        <begin position="180"/>
        <end position="197"/>
    </location>
</feature>
<evidence type="ECO:0000256" key="2">
    <source>
        <dbReference type="ARBA" id="ARBA00022670"/>
    </source>
</evidence>
<dbReference type="GO" id="GO:0008233">
    <property type="term" value="F:peptidase activity"/>
    <property type="evidence" value="ECO:0007669"/>
    <property type="project" value="UniProtKB-KW"/>
</dbReference>
<feature type="compositionally biased region" description="Low complexity" evidence="4">
    <location>
        <begin position="37"/>
        <end position="46"/>
    </location>
</feature>
<dbReference type="GO" id="GO:0006508">
    <property type="term" value="P:proteolysis"/>
    <property type="evidence" value="ECO:0007669"/>
    <property type="project" value="UniProtKB-KW"/>
</dbReference>
<evidence type="ECO:0000313" key="8">
    <source>
        <dbReference type="Proteomes" id="UP001292094"/>
    </source>
</evidence>
<feature type="compositionally biased region" description="Low complexity" evidence="4">
    <location>
        <begin position="1626"/>
        <end position="1640"/>
    </location>
</feature>
<feature type="compositionally biased region" description="Gly residues" evidence="4">
    <location>
        <begin position="740"/>
        <end position="752"/>
    </location>
</feature>
<dbReference type="InterPro" id="IPR008580">
    <property type="entry name" value="PPPDE_dom"/>
</dbReference>
<dbReference type="Gene3D" id="3.90.1720.30">
    <property type="entry name" value="PPPDE domains"/>
    <property type="match status" value="1"/>
</dbReference>
<feature type="region of interest" description="Disordered" evidence="4">
    <location>
        <begin position="1814"/>
        <end position="1835"/>
    </location>
</feature>
<feature type="compositionally biased region" description="Pro residues" evidence="4">
    <location>
        <begin position="1215"/>
        <end position="1228"/>
    </location>
</feature>
<feature type="region of interest" description="Disordered" evidence="4">
    <location>
        <begin position="1"/>
        <end position="203"/>
    </location>
</feature>
<protein>
    <recommendedName>
        <fullName evidence="9">PPPDE domain-containing protein</fullName>
    </recommendedName>
</protein>
<feature type="compositionally biased region" description="Low complexity" evidence="4">
    <location>
        <begin position="121"/>
        <end position="132"/>
    </location>
</feature>
<feature type="region of interest" description="Disordered" evidence="4">
    <location>
        <begin position="1626"/>
        <end position="1653"/>
    </location>
</feature>
<feature type="compositionally biased region" description="Acidic residues" evidence="4">
    <location>
        <begin position="588"/>
        <end position="601"/>
    </location>
</feature>
<sequence>MGETPPSPPTSTDTSPLPPSTPPLPPSTPPLPPSTPPLTSSTSSPTTTPPPSSTTPPLSTDTPPPPPSTPSTTTTPAAPSSSPSTTTTTTTTTTSPPSTKNTSTNSSFTIPSLPPPPPPTSSTSTTTTTTTTDAVPPLPQSTTNSTTPSTTTNTTTTTTTHPPSPSTTTTTTPPLPPSKPSTSSTLPPAPSTSSTSSRRAMNGEEDYGYQVELYVYDLSKGLARSMSPALLGKQIEGIWHTGVVAYGREYFFTSGGIESCRPSGTILGEPDRVEELGESQVPYQLFLEYIFGLGEATYKPGAYDLFKHNCNNFSDEVSQFLCGHGIPKHILQLPDEVLNTPLGDSVRSAVRELDIKSSTNTRKVNFANFNNNVDLNTYIPTFTRNHRGDSPELDQLNHAIDQVRLNTLKLEDRRNSLNEKVSRREKKKREKQEKRERKERKERKRRAREAAAAAAAGGEGGGGEGGGAGGSSKAAWPGRKKRLSFAECPVEYPASPRHSPSPDEPHRRHTSLPPLPRVPLSAPPCPNPNGEKPSTEDSLTSECEASGTTQPTTQSNNTETTSEATQQEQTSTKPDMADQEESAPVPPQEEEEGLVGEEEEQQPPQPQQQQQQQQQQQPPPPPTPPQAEPEVEREPPVVFKEDLDVSTEDRQGGGGGGRTSTGGAWKVGGDGGEVGGGGGDGDENVGSRKVGAVMKVCKRDGVGGAGKGDRSSLGIGQKTNSTNRLASNIVSGCWERGGDGKNGGGGEGGGDNWKGINSDRTHDRKDCGDHYYDGESFKKGCCDVDSKCRESDGVGCNDGSVNSQCRECVCEKKVDSGRKIGRKLKSVDRFDRKVRSGSRHNVLKRENSARHFECSDKEGLVDKKGGDINRNESSVFKKGSGVNKKAGNVRNDSNVDKKVCDAGRKGGKIGRSGSNINRKVGLRSRQKEDKLDRSDSNFEELRCLVGRIEIAVGKSDSNVGNVDSGIGCSSGRKVGHIVRKNYRDDDKNIKVDENENPISVVDSGVVERVTDDFSGVVQISDDISGVGQTADSGVASKNTDDPTIAGKIVEASSTMGRTIDDLGDISWAVDDSGAVDVSSAVGVREWPLPCPPGSPTSPPASRSSSPCDSLASSSSASSLSSYSCSSPGYYYQFTSPSSSSSSSSSSSLLYDYDSDSSVSSYTSSYSYISSSSSSSSSSSCSSSHSFTTSSKSEDSDFNNNVSDSSQANLLTHTTPTPPSPPQKNPIPYSPFSEPEIHLTAIQSNPITGSITPSKYPLLIGPQFNSNSKKTVTCSHSPPSTSNSMTNHMTAQKDPPIFDGTSKSVYKKTLTNPQSPASISNINPTGAQVITNPFPPFPPNLNQALNSSSVAQPNKLQLSPAKPPPPPHTHHQSQSCSTPSLPHISHSQSTPPQDNHTSRSLLSSPPQTKATLSLPSPGSHSPSNTNQTPQSSSRVSPQTSPTSSTSTEQSQHSPQAPPTPQKLPKTQPQASSTSTSSAIQAKPSTRAPPSYPKQSQPSSPAFTYTNQLQPPRAPPPYTSLVQPSSAPPTSTKQSQPSSVLPTTSTNQSQPCTIVLPPYRDPPPYTAPSHPLPQDSQTDPSSLSSFSDLSRSSTAASDISMSSTTSAMSFGSSYYFLYMVDPIGRVPTPEELPSSPETSPCNSPHPSPPLSPVLNNQLNRCDSDVSICSVDTLRTVTPDQEYFEENDAAFRRMHGISSSGSPSGYSSYGSCLSRRSRSRSLSYDSSSTLQLRSHSPSPSLPGTPVLDSPTSTSPSPTTTPTPAQPTTTRSQPTSPVLPRMCGVSRAYSLESISSFLRGIPRAPSSFASISTFELAPSSSRTSPLPHPEPPVDRPPSTDSLILLESPIGAADESVVIYRPVPRYGQTHSDSPPPRPALLCHLGPTHPNRELPLIYSISDKQARAEFDGLVGACGQMLNPEEQAHMEELRAYVVEDEGSWALGENFSILFTRILHDPTIPDQARLHLVRIMAAAALKDDVILLLHQDRRDHTIMNYANRVESLPPPHQEALALFFCNMFEHLSPSEWLLYISEWQDGGQQASNIRVTTKIAVNALLHSDPKVQEYGTAIMYNLGTKEVKTVVFDDVAPELAMAILQFFSTHPPEELLWRTMTALCRFCYSSTEVPALIKMIGPEPSTFKGSSERIDSLIEEIDAKLSRVRLF</sequence>